<dbReference type="SUPFAM" id="SSF46689">
    <property type="entry name" value="Homeodomain-like"/>
    <property type="match status" value="1"/>
</dbReference>
<gene>
    <name evidence="1" type="ORF">EG352_16780</name>
</gene>
<reference evidence="1 2" key="1">
    <citation type="submission" date="2018-11" db="EMBL/GenBank/DDBJ databases">
        <title>Proposal to divide the Flavobacteriaceae and reorganize its genera based on Amino Acid Identity values calculated from whole genome sequences.</title>
        <authorList>
            <person name="Nicholson A.C."/>
            <person name="Gulvik C.A."/>
            <person name="Whitney A.M."/>
            <person name="Humrighouse B.W."/>
            <person name="Bell M."/>
            <person name="Holmes B."/>
            <person name="Steigerwalt A.G."/>
            <person name="Villarma A."/>
            <person name="Sheth M."/>
            <person name="Batra D."/>
            <person name="Pryor J."/>
            <person name="Bernardet J.-F."/>
            <person name="Hugo C."/>
            <person name="Kampfer P."/>
            <person name="Newman J."/>
            <person name="McQuiston J.R."/>
        </authorList>
    </citation>
    <scope>NUCLEOTIDE SEQUENCE [LARGE SCALE GENOMIC DNA]</scope>
    <source>
        <strain evidence="1 2">H5559</strain>
    </source>
</reference>
<proteinExistence type="predicted"/>
<evidence type="ECO:0000313" key="2">
    <source>
        <dbReference type="Proteomes" id="UP000269015"/>
    </source>
</evidence>
<protein>
    <submittedName>
        <fullName evidence="1">Transposase</fullName>
    </submittedName>
</protein>
<evidence type="ECO:0000313" key="1">
    <source>
        <dbReference type="EMBL" id="AZB19315.1"/>
    </source>
</evidence>
<dbReference type="RefSeq" id="WP_123861832.1">
    <property type="nucleotide sequence ID" value="NZ_CP033930.1"/>
</dbReference>
<organism evidence="1 2">
    <name type="scientific">Chryseobacterium indologenes</name>
    <name type="common">Flavobacterium indologenes</name>
    <dbReference type="NCBI Taxonomy" id="253"/>
    <lineage>
        <taxon>Bacteria</taxon>
        <taxon>Pseudomonadati</taxon>
        <taxon>Bacteroidota</taxon>
        <taxon>Flavobacteriia</taxon>
        <taxon>Flavobacteriales</taxon>
        <taxon>Weeksellaceae</taxon>
        <taxon>Chryseobacterium group</taxon>
        <taxon>Chryseobacterium</taxon>
    </lineage>
</organism>
<dbReference type="EMBL" id="CP033930">
    <property type="protein sequence ID" value="AZB19315.1"/>
    <property type="molecule type" value="Genomic_DNA"/>
</dbReference>
<dbReference type="AlphaFoldDB" id="A0AAD1DVY4"/>
<dbReference type="InterPro" id="IPR009057">
    <property type="entry name" value="Homeodomain-like_sf"/>
</dbReference>
<accession>A0AAD1DVY4</accession>
<sequence length="144" mass="17261">MKFDFKNIHIGECIRNRIEEMDLSVAGISTFLEINEEEVCEMFTQNSLSTEVLMKWSKLLQYDFFRVYSQHLVMFAPPGNSQNTFNKQFSLRSRFRKNIYTKELIHFVLEMVNTDRKTKNEIINDYKIPKTTLHKWMAKYNISD</sequence>
<name>A0AAD1DVY4_CHRID</name>
<dbReference type="Proteomes" id="UP000269015">
    <property type="component" value="Chromosome"/>
</dbReference>